<gene>
    <name evidence="2" type="ORF">BDA99DRAFT_543633</name>
</gene>
<dbReference type="EMBL" id="JAIXMP010000051">
    <property type="protein sequence ID" value="KAI9245535.1"/>
    <property type="molecule type" value="Genomic_DNA"/>
</dbReference>
<dbReference type="AlphaFoldDB" id="A0AAD5JMC4"/>
<evidence type="ECO:0000313" key="2">
    <source>
        <dbReference type="EMBL" id="KAI9245535.1"/>
    </source>
</evidence>
<feature type="compositionally biased region" description="Acidic residues" evidence="1">
    <location>
        <begin position="61"/>
        <end position="74"/>
    </location>
</feature>
<accession>A0AAD5JMC4</accession>
<name>A0AAD5JMC4_9FUNG</name>
<protein>
    <submittedName>
        <fullName evidence="2">Uncharacterized protein</fullName>
    </submittedName>
</protein>
<keyword evidence="3" id="KW-1185">Reference proteome</keyword>
<organism evidence="2 3">
    <name type="scientific">Phascolomyces articulosus</name>
    <dbReference type="NCBI Taxonomy" id="60185"/>
    <lineage>
        <taxon>Eukaryota</taxon>
        <taxon>Fungi</taxon>
        <taxon>Fungi incertae sedis</taxon>
        <taxon>Mucoromycota</taxon>
        <taxon>Mucoromycotina</taxon>
        <taxon>Mucoromycetes</taxon>
        <taxon>Mucorales</taxon>
        <taxon>Lichtheimiaceae</taxon>
        <taxon>Phascolomyces</taxon>
    </lineage>
</organism>
<evidence type="ECO:0000313" key="3">
    <source>
        <dbReference type="Proteomes" id="UP001209540"/>
    </source>
</evidence>
<evidence type="ECO:0000256" key="1">
    <source>
        <dbReference type="SAM" id="MobiDB-lite"/>
    </source>
</evidence>
<sequence>MFSVYNIDDAFLANFVRELELPENLGLLEDFIIAPVHCRHENKQPLIQHQTPIKQKRYDNDDNDVDEDSDYDDDVATDEELAEPYRSPNTFFFSKEKTQHGIRYDCSIDGIRIVNTCSQVTLEGRCYYGIRNWIIFLTNSGNRLPISEDVA</sequence>
<reference evidence="2" key="2">
    <citation type="submission" date="2023-02" db="EMBL/GenBank/DDBJ databases">
        <authorList>
            <consortium name="DOE Joint Genome Institute"/>
            <person name="Mondo S.J."/>
            <person name="Chang Y."/>
            <person name="Wang Y."/>
            <person name="Ahrendt S."/>
            <person name="Andreopoulos W."/>
            <person name="Barry K."/>
            <person name="Beard J."/>
            <person name="Benny G.L."/>
            <person name="Blankenship S."/>
            <person name="Bonito G."/>
            <person name="Cuomo C."/>
            <person name="Desiro A."/>
            <person name="Gervers K.A."/>
            <person name="Hundley H."/>
            <person name="Kuo A."/>
            <person name="LaButti K."/>
            <person name="Lang B.F."/>
            <person name="Lipzen A."/>
            <person name="O'Donnell K."/>
            <person name="Pangilinan J."/>
            <person name="Reynolds N."/>
            <person name="Sandor L."/>
            <person name="Smith M.W."/>
            <person name="Tsang A."/>
            <person name="Grigoriev I.V."/>
            <person name="Stajich J.E."/>
            <person name="Spatafora J.W."/>
        </authorList>
    </citation>
    <scope>NUCLEOTIDE SEQUENCE</scope>
    <source>
        <strain evidence="2">RSA 2281</strain>
    </source>
</reference>
<dbReference type="Proteomes" id="UP001209540">
    <property type="component" value="Unassembled WGS sequence"/>
</dbReference>
<proteinExistence type="predicted"/>
<reference evidence="2" key="1">
    <citation type="journal article" date="2022" name="IScience">
        <title>Evolution of zygomycete secretomes and the origins of terrestrial fungal ecologies.</title>
        <authorList>
            <person name="Chang Y."/>
            <person name="Wang Y."/>
            <person name="Mondo S."/>
            <person name="Ahrendt S."/>
            <person name="Andreopoulos W."/>
            <person name="Barry K."/>
            <person name="Beard J."/>
            <person name="Benny G.L."/>
            <person name="Blankenship S."/>
            <person name="Bonito G."/>
            <person name="Cuomo C."/>
            <person name="Desiro A."/>
            <person name="Gervers K.A."/>
            <person name="Hundley H."/>
            <person name="Kuo A."/>
            <person name="LaButti K."/>
            <person name="Lang B.F."/>
            <person name="Lipzen A."/>
            <person name="O'Donnell K."/>
            <person name="Pangilinan J."/>
            <person name="Reynolds N."/>
            <person name="Sandor L."/>
            <person name="Smith M.E."/>
            <person name="Tsang A."/>
            <person name="Grigoriev I.V."/>
            <person name="Stajich J.E."/>
            <person name="Spatafora J.W."/>
        </authorList>
    </citation>
    <scope>NUCLEOTIDE SEQUENCE</scope>
    <source>
        <strain evidence="2">RSA 2281</strain>
    </source>
</reference>
<comment type="caution">
    <text evidence="2">The sequence shown here is derived from an EMBL/GenBank/DDBJ whole genome shotgun (WGS) entry which is preliminary data.</text>
</comment>
<feature type="region of interest" description="Disordered" evidence="1">
    <location>
        <begin position="53"/>
        <end position="74"/>
    </location>
</feature>